<evidence type="ECO:0008006" key="3">
    <source>
        <dbReference type="Google" id="ProtNLM"/>
    </source>
</evidence>
<keyword evidence="2" id="KW-1185">Reference proteome</keyword>
<proteinExistence type="predicted"/>
<organism evidence="1 2">
    <name type="scientific">Haloplanus litoreus</name>
    <dbReference type="NCBI Taxonomy" id="767515"/>
    <lineage>
        <taxon>Archaea</taxon>
        <taxon>Methanobacteriati</taxon>
        <taxon>Methanobacteriota</taxon>
        <taxon>Stenosarchaea group</taxon>
        <taxon>Halobacteria</taxon>
        <taxon>Halobacteriales</taxon>
        <taxon>Haloferacaceae</taxon>
        <taxon>Haloplanus</taxon>
    </lineage>
</organism>
<dbReference type="InterPro" id="IPR055982">
    <property type="entry name" value="DUF7560"/>
</dbReference>
<evidence type="ECO:0000313" key="1">
    <source>
        <dbReference type="EMBL" id="MFC7255908.1"/>
    </source>
</evidence>
<sequence length="57" mass="5745">MNGGTELVFHCPACGECMAVNAPMREALLDQGCVVCGSVVSQSAFSPSPEANGDGTV</sequence>
<dbReference type="Proteomes" id="UP001596434">
    <property type="component" value="Unassembled WGS sequence"/>
</dbReference>
<reference evidence="1 2" key="1">
    <citation type="journal article" date="2019" name="Int. J. Syst. Evol. Microbiol.">
        <title>The Global Catalogue of Microorganisms (GCM) 10K type strain sequencing project: providing services to taxonomists for standard genome sequencing and annotation.</title>
        <authorList>
            <consortium name="The Broad Institute Genomics Platform"/>
            <consortium name="The Broad Institute Genome Sequencing Center for Infectious Disease"/>
            <person name="Wu L."/>
            <person name="Ma J."/>
        </authorList>
    </citation>
    <scope>NUCLEOTIDE SEQUENCE [LARGE SCALE GENOMIC DNA]</scope>
    <source>
        <strain evidence="1 2">GX21</strain>
    </source>
</reference>
<dbReference type="RefSeq" id="WP_379704274.1">
    <property type="nucleotide sequence ID" value="NZ_JBHTAT010000001.1"/>
</dbReference>
<accession>A0ABD5ZYZ1</accession>
<dbReference type="Pfam" id="PF24441">
    <property type="entry name" value="DUF7560"/>
    <property type="match status" value="1"/>
</dbReference>
<dbReference type="EMBL" id="JBHTAT010000001">
    <property type="protein sequence ID" value="MFC7255908.1"/>
    <property type="molecule type" value="Genomic_DNA"/>
</dbReference>
<dbReference type="GeneID" id="96954286"/>
<evidence type="ECO:0000313" key="2">
    <source>
        <dbReference type="Proteomes" id="UP001596434"/>
    </source>
</evidence>
<protein>
    <recommendedName>
        <fullName evidence="3">Small CPxCG-related zinc finger protein</fullName>
    </recommendedName>
</protein>
<name>A0ABD5ZYZ1_9EURY</name>
<comment type="caution">
    <text evidence="1">The sequence shown here is derived from an EMBL/GenBank/DDBJ whole genome shotgun (WGS) entry which is preliminary data.</text>
</comment>
<gene>
    <name evidence="1" type="ORF">ACFQKE_11505</name>
</gene>
<dbReference type="AlphaFoldDB" id="A0ABD5ZYZ1"/>